<reference evidence="3 4" key="1">
    <citation type="submission" date="2020-04" db="EMBL/GenBank/DDBJ databases">
        <title>Genome sequence of Altibacter aquimarinus strain ALE3EI.</title>
        <authorList>
            <person name="Oh H.-M."/>
            <person name="Jang D."/>
        </authorList>
    </citation>
    <scope>NUCLEOTIDE SEQUENCE [LARGE SCALE GENOMIC DNA]</scope>
    <source>
        <strain evidence="3 4">ALE3EI</strain>
    </source>
</reference>
<name>A0A7G8PTE1_9FLAO</name>
<accession>A0A7G8PTE1</accession>
<dbReference type="InterPro" id="IPR019734">
    <property type="entry name" value="TPR_rpt"/>
</dbReference>
<feature type="compositionally biased region" description="Basic residues" evidence="2">
    <location>
        <begin position="281"/>
        <end position="291"/>
    </location>
</feature>
<evidence type="ECO:0000256" key="1">
    <source>
        <dbReference type="PROSITE-ProRule" id="PRU00339"/>
    </source>
</evidence>
<keyword evidence="1" id="KW-0802">TPR repeat</keyword>
<dbReference type="PROSITE" id="PS50005">
    <property type="entry name" value="TPR"/>
    <property type="match status" value="1"/>
</dbReference>
<dbReference type="Proteomes" id="UP000515514">
    <property type="component" value="Chromosome"/>
</dbReference>
<feature type="compositionally biased region" description="Basic and acidic residues" evidence="2">
    <location>
        <begin position="180"/>
        <end position="241"/>
    </location>
</feature>
<keyword evidence="4" id="KW-1185">Reference proteome</keyword>
<feature type="compositionally biased region" description="Polar residues" evidence="2">
    <location>
        <begin position="242"/>
        <end position="258"/>
    </location>
</feature>
<gene>
    <name evidence="3" type="ORF">ALE3EI_1034</name>
</gene>
<protein>
    <submittedName>
        <fullName evidence="3">Aerotolerance-related protein BatC</fullName>
    </submittedName>
</protein>
<feature type="repeat" description="TPR" evidence="1">
    <location>
        <begin position="118"/>
        <end position="151"/>
    </location>
</feature>
<dbReference type="InterPro" id="IPR011990">
    <property type="entry name" value="TPR-like_helical_dom_sf"/>
</dbReference>
<evidence type="ECO:0000313" key="3">
    <source>
        <dbReference type="EMBL" id="QNJ97607.1"/>
    </source>
</evidence>
<evidence type="ECO:0000313" key="4">
    <source>
        <dbReference type="Proteomes" id="UP000515514"/>
    </source>
</evidence>
<dbReference type="PANTHER" id="PTHR12558:SF33">
    <property type="entry name" value="BLL7664 PROTEIN"/>
    <property type="match status" value="1"/>
</dbReference>
<dbReference type="PROSITE" id="PS50293">
    <property type="entry name" value="TPR_REGION"/>
    <property type="match status" value="1"/>
</dbReference>
<dbReference type="Gene3D" id="1.25.40.10">
    <property type="entry name" value="Tetratricopeptide repeat domain"/>
    <property type="match status" value="2"/>
</dbReference>
<proteinExistence type="predicted"/>
<dbReference type="EMBL" id="CP052909">
    <property type="protein sequence ID" value="QNJ97607.1"/>
    <property type="molecule type" value="Genomic_DNA"/>
</dbReference>
<dbReference type="SUPFAM" id="SSF48452">
    <property type="entry name" value="TPR-like"/>
    <property type="match status" value="1"/>
</dbReference>
<feature type="region of interest" description="Disordered" evidence="2">
    <location>
        <begin position="163"/>
        <end position="291"/>
    </location>
</feature>
<organism evidence="3 4">
    <name type="scientific">Constantimarinum furrinae</name>
    <dbReference type="NCBI Taxonomy" id="2562285"/>
    <lineage>
        <taxon>Bacteria</taxon>
        <taxon>Pseudomonadati</taxon>
        <taxon>Bacteroidota</taxon>
        <taxon>Flavobacteriia</taxon>
        <taxon>Flavobacteriales</taxon>
        <taxon>Flavobacteriaceae</taxon>
        <taxon>Altibacter/Constantimarinum group</taxon>
        <taxon>Constantimarinum</taxon>
    </lineage>
</organism>
<dbReference type="Pfam" id="PF00515">
    <property type="entry name" value="TPR_1"/>
    <property type="match status" value="1"/>
</dbReference>
<dbReference type="KEGG" id="alti:ALE3EI_1034"/>
<dbReference type="AlphaFoldDB" id="A0A7G8PTE1"/>
<sequence>MRVFSFNFFGNMLRSMNGAYILVVSLFLTGAVFGQTDREKRKLMNETNQLLADASEDLNENNFPQAEADYRKAVAIDPLGETARYNLGNAYYNKTMNEEAIRRFGQAANAATGKPEKHKAFHNLGNAYMNTKNYQAAVEAYKNALRNNPTDEETRYNLALAKDLLEKNPPQGGGDDNKDDENKDNKDKENEDDKGENDDGKDGDDKKEEDKGEEKDENKEGDNKEDKGNPDKPNEQKEGDKPQQQQPVPGKLSPQQVKNLLEAMNNEEKKVQDKINAQKQKGAKVKSNKDW</sequence>
<dbReference type="SMART" id="SM00028">
    <property type="entry name" value="TPR"/>
    <property type="match status" value="3"/>
</dbReference>
<dbReference type="Pfam" id="PF13414">
    <property type="entry name" value="TPR_11"/>
    <property type="match status" value="1"/>
</dbReference>
<dbReference type="PANTHER" id="PTHR12558">
    <property type="entry name" value="CELL DIVISION CYCLE 16,23,27"/>
    <property type="match status" value="1"/>
</dbReference>
<evidence type="ECO:0000256" key="2">
    <source>
        <dbReference type="SAM" id="MobiDB-lite"/>
    </source>
</evidence>